<gene>
    <name evidence="1" type="ORF">PVAP13_5NG359381</name>
</gene>
<name>A0A8T0RWT5_PANVG</name>
<dbReference type="AlphaFoldDB" id="A0A8T0RWT5"/>
<accession>A0A8T0RWT5</accession>
<comment type="caution">
    <text evidence="1">The sequence shown here is derived from an EMBL/GenBank/DDBJ whole genome shotgun (WGS) entry which is preliminary data.</text>
</comment>
<protein>
    <submittedName>
        <fullName evidence="1">Uncharacterized protein</fullName>
    </submittedName>
</protein>
<evidence type="ECO:0000313" key="2">
    <source>
        <dbReference type="Proteomes" id="UP000823388"/>
    </source>
</evidence>
<proteinExistence type="predicted"/>
<organism evidence="1 2">
    <name type="scientific">Panicum virgatum</name>
    <name type="common">Blackwell switchgrass</name>
    <dbReference type="NCBI Taxonomy" id="38727"/>
    <lineage>
        <taxon>Eukaryota</taxon>
        <taxon>Viridiplantae</taxon>
        <taxon>Streptophyta</taxon>
        <taxon>Embryophyta</taxon>
        <taxon>Tracheophyta</taxon>
        <taxon>Spermatophyta</taxon>
        <taxon>Magnoliopsida</taxon>
        <taxon>Liliopsida</taxon>
        <taxon>Poales</taxon>
        <taxon>Poaceae</taxon>
        <taxon>PACMAD clade</taxon>
        <taxon>Panicoideae</taxon>
        <taxon>Panicodae</taxon>
        <taxon>Paniceae</taxon>
        <taxon>Panicinae</taxon>
        <taxon>Panicum</taxon>
        <taxon>Panicum sect. Hiantes</taxon>
    </lineage>
</organism>
<reference evidence="1" key="1">
    <citation type="submission" date="2020-05" db="EMBL/GenBank/DDBJ databases">
        <title>WGS assembly of Panicum virgatum.</title>
        <authorList>
            <person name="Lovell J.T."/>
            <person name="Jenkins J."/>
            <person name="Shu S."/>
            <person name="Juenger T.E."/>
            <person name="Schmutz J."/>
        </authorList>
    </citation>
    <scope>NUCLEOTIDE SEQUENCE</scope>
    <source>
        <strain evidence="1">AP13</strain>
    </source>
</reference>
<evidence type="ECO:0000313" key="1">
    <source>
        <dbReference type="EMBL" id="KAG2589535.1"/>
    </source>
</evidence>
<sequence>MELSIRKSILKADLGLGDTSEVTSSPAPEPKHVAIMAPPLLLQAEIDPVLPLVKEALAQNAEEALAGGGNNEASGGDAQLHLLRLEIPSGTVQLYHCEVLEDAVNWRGTPAGGREGASS</sequence>
<dbReference type="Proteomes" id="UP000823388">
    <property type="component" value="Chromosome 5N"/>
</dbReference>
<dbReference type="EMBL" id="CM029046">
    <property type="protein sequence ID" value="KAG2589535.1"/>
    <property type="molecule type" value="Genomic_DNA"/>
</dbReference>
<keyword evidence="2" id="KW-1185">Reference proteome</keyword>